<dbReference type="CDD" id="cd07346">
    <property type="entry name" value="ABC_6TM_exporters"/>
    <property type="match status" value="1"/>
</dbReference>
<dbReference type="InterPro" id="IPR036640">
    <property type="entry name" value="ABC1_TM_sf"/>
</dbReference>
<dbReference type="InterPro" id="IPR011527">
    <property type="entry name" value="ABC1_TM_dom"/>
</dbReference>
<evidence type="ECO:0000313" key="11">
    <source>
        <dbReference type="Proteomes" id="UP000274920"/>
    </source>
</evidence>
<dbReference type="Gene3D" id="3.40.50.300">
    <property type="entry name" value="P-loop containing nucleotide triphosphate hydrolases"/>
    <property type="match status" value="1"/>
</dbReference>
<dbReference type="InterPro" id="IPR003593">
    <property type="entry name" value="AAA+_ATPase"/>
</dbReference>
<feature type="domain" description="ABC transmembrane type-1" evidence="9">
    <location>
        <begin position="34"/>
        <end position="276"/>
    </location>
</feature>
<keyword evidence="5 7" id="KW-1133">Transmembrane helix</keyword>
<feature type="transmembrane region" description="Helical" evidence="7">
    <location>
        <begin position="133"/>
        <end position="151"/>
    </location>
</feature>
<proteinExistence type="predicted"/>
<dbReference type="InterPro" id="IPR003439">
    <property type="entry name" value="ABC_transporter-like_ATP-bd"/>
</dbReference>
<dbReference type="SUPFAM" id="SSF52540">
    <property type="entry name" value="P-loop containing nucleoside triphosphate hydrolases"/>
    <property type="match status" value="1"/>
</dbReference>
<evidence type="ECO:0000256" key="5">
    <source>
        <dbReference type="ARBA" id="ARBA00022989"/>
    </source>
</evidence>
<dbReference type="CDD" id="cd03228">
    <property type="entry name" value="ABCC_MRP_Like"/>
    <property type="match status" value="1"/>
</dbReference>
<keyword evidence="2 7" id="KW-0812">Transmembrane</keyword>
<dbReference type="Proteomes" id="UP000274920">
    <property type="component" value="Unassembled WGS sequence"/>
</dbReference>
<evidence type="ECO:0000259" key="8">
    <source>
        <dbReference type="PROSITE" id="PS50893"/>
    </source>
</evidence>
<evidence type="ECO:0000256" key="1">
    <source>
        <dbReference type="ARBA" id="ARBA00004651"/>
    </source>
</evidence>
<dbReference type="PANTHER" id="PTHR43394">
    <property type="entry name" value="ATP-DEPENDENT PERMEASE MDL1, MITOCHONDRIAL"/>
    <property type="match status" value="1"/>
</dbReference>
<reference evidence="10" key="1">
    <citation type="submission" date="2018-10" db="EMBL/GenBank/DDBJ databases">
        <title>Schaedlerella arabinophila gen. nov. sp. nov., isolated from the mouse intestinal tract and comparative analysis with the genome of the closely related altered Schaedler flora strain ASF502.</title>
        <authorList>
            <person name="Miyake S."/>
            <person name="Soh M."/>
            <person name="Seedorf H."/>
        </authorList>
    </citation>
    <scope>NUCLEOTIDE SEQUENCE [LARGE SCALE GENOMIC DNA]</scope>
    <source>
        <strain evidence="10">DSM 106076</strain>
    </source>
</reference>
<organism evidence="10 11">
    <name type="scientific">Schaedlerella arabinosiphila</name>
    <dbReference type="NCBI Taxonomy" id="2044587"/>
    <lineage>
        <taxon>Bacteria</taxon>
        <taxon>Bacillati</taxon>
        <taxon>Bacillota</taxon>
        <taxon>Clostridia</taxon>
        <taxon>Lachnospirales</taxon>
        <taxon>Lachnospiraceae</taxon>
        <taxon>Schaedlerella</taxon>
    </lineage>
</organism>
<dbReference type="Gene3D" id="1.20.1560.10">
    <property type="entry name" value="ABC transporter type 1, transmembrane domain"/>
    <property type="match status" value="1"/>
</dbReference>
<feature type="transmembrane region" description="Helical" evidence="7">
    <location>
        <begin position="104"/>
        <end position="127"/>
    </location>
</feature>
<evidence type="ECO:0000256" key="7">
    <source>
        <dbReference type="SAM" id="Phobius"/>
    </source>
</evidence>
<dbReference type="InterPro" id="IPR027417">
    <property type="entry name" value="P-loop_NTPase"/>
</dbReference>
<protein>
    <submittedName>
        <fullName evidence="10">ABC transporter ATP-binding protein</fullName>
    </submittedName>
</protein>
<evidence type="ECO:0000256" key="2">
    <source>
        <dbReference type="ARBA" id="ARBA00022692"/>
    </source>
</evidence>
<evidence type="ECO:0000256" key="4">
    <source>
        <dbReference type="ARBA" id="ARBA00022840"/>
    </source>
</evidence>
<keyword evidence="11" id="KW-1185">Reference proteome</keyword>
<dbReference type="GO" id="GO:0016887">
    <property type="term" value="F:ATP hydrolysis activity"/>
    <property type="evidence" value="ECO:0007669"/>
    <property type="project" value="InterPro"/>
</dbReference>
<dbReference type="PROSITE" id="PS50893">
    <property type="entry name" value="ABC_TRANSPORTER_2"/>
    <property type="match status" value="1"/>
</dbReference>
<evidence type="ECO:0000313" key="10">
    <source>
        <dbReference type="EMBL" id="RRK36915.1"/>
    </source>
</evidence>
<feature type="domain" description="ABC transporter" evidence="8">
    <location>
        <begin position="307"/>
        <end position="538"/>
    </location>
</feature>
<dbReference type="Pfam" id="PF00664">
    <property type="entry name" value="ABC_membrane"/>
    <property type="match status" value="1"/>
</dbReference>
<gene>
    <name evidence="10" type="ORF">EBB54_00155</name>
</gene>
<dbReference type="GO" id="GO:0005524">
    <property type="term" value="F:ATP binding"/>
    <property type="evidence" value="ECO:0007669"/>
    <property type="project" value="UniProtKB-KW"/>
</dbReference>
<dbReference type="Pfam" id="PF00005">
    <property type="entry name" value="ABC_tran"/>
    <property type="match status" value="1"/>
</dbReference>
<evidence type="ECO:0000256" key="3">
    <source>
        <dbReference type="ARBA" id="ARBA00022741"/>
    </source>
</evidence>
<dbReference type="AlphaFoldDB" id="A0A426DS48"/>
<keyword evidence="4 10" id="KW-0067">ATP-binding</keyword>
<dbReference type="EMBL" id="RHJS01000001">
    <property type="protein sequence ID" value="RRK36915.1"/>
    <property type="molecule type" value="Genomic_DNA"/>
</dbReference>
<dbReference type="PROSITE" id="PS50929">
    <property type="entry name" value="ABC_TM1F"/>
    <property type="match status" value="1"/>
</dbReference>
<dbReference type="GO" id="GO:0005886">
    <property type="term" value="C:plasma membrane"/>
    <property type="evidence" value="ECO:0007669"/>
    <property type="project" value="UniProtKB-SubCell"/>
</dbReference>
<dbReference type="SUPFAM" id="SSF90123">
    <property type="entry name" value="ABC transporter transmembrane region"/>
    <property type="match status" value="1"/>
</dbReference>
<accession>A0A426DS48</accession>
<dbReference type="SMART" id="SM00382">
    <property type="entry name" value="AAA"/>
    <property type="match status" value="1"/>
</dbReference>
<dbReference type="GO" id="GO:0015421">
    <property type="term" value="F:ABC-type oligopeptide transporter activity"/>
    <property type="evidence" value="ECO:0007669"/>
    <property type="project" value="TreeGrafter"/>
</dbReference>
<name>A0A426DS48_9FIRM</name>
<comment type="caution">
    <text evidence="10">The sequence shown here is derived from an EMBL/GenBank/DDBJ whole genome shotgun (WGS) entry which is preliminary data.</text>
</comment>
<evidence type="ECO:0000256" key="6">
    <source>
        <dbReference type="ARBA" id="ARBA00023136"/>
    </source>
</evidence>
<keyword evidence="6 7" id="KW-0472">Membrane</keyword>
<dbReference type="PANTHER" id="PTHR43394:SF1">
    <property type="entry name" value="ATP-BINDING CASSETTE SUB-FAMILY B MEMBER 10, MITOCHONDRIAL"/>
    <property type="match status" value="1"/>
</dbReference>
<sequence length="540" mass="61607">MSVYTDSCRCISFAGSRMRESCTSGSERGKPRKGLTYLPMLMINYIVIYCQKYTVSAISEEIAADIRQKVHDKLTTVQTEFFSHMELSDILLKMDKDAEAIKRCGITSIITLVSNIAVLIVVPPYMISIHKGIAVTNILLLISVPFVSKWLGTYIQQTSEEVLQGYNDMTNALTNSYNNWFIIRIFQCGRYAHDKYSQRNQHYRKRVNRQNLLYIANTVLVLVIQFIGAAVIWIAGAGEIFAGNMTVGTILALMNYQNIIMNPILGIADFANEYHTAMASLKDIHMLLSCQDIKRKGKTGIRKVRELTLDNVGFCYPGSEYMVFKNLNLTFQTGKIYAVLGKSGQGKSTLFKLLTGINKPTEGEIFIGGEKMSETDLYSYWKRVGFVMQRSTFFKDSVKKNLTLHTLLDEVRPPRRGMHYGMPFGRKDQAVSQMDELSRCLDLYEEIHSLPNVWDTEIKSDPCNFSEGQMRRLDIMRNVLKGPDVLIFDEATANIDRKRRRDFYALLRSLSEHKIIIYSTHNEEELAKADEVINMAELCQ</sequence>
<dbReference type="InterPro" id="IPR039421">
    <property type="entry name" value="Type_1_exporter"/>
</dbReference>
<evidence type="ECO:0000259" key="9">
    <source>
        <dbReference type="PROSITE" id="PS50929"/>
    </source>
</evidence>
<comment type="subcellular location">
    <subcellularLocation>
        <location evidence="1">Cell membrane</location>
        <topology evidence="1">Multi-pass membrane protein</topology>
    </subcellularLocation>
</comment>
<feature type="transmembrane region" description="Helical" evidence="7">
    <location>
        <begin position="212"/>
        <end position="234"/>
    </location>
</feature>
<keyword evidence="3" id="KW-0547">Nucleotide-binding</keyword>